<dbReference type="PANTHER" id="PTHR46013">
    <property type="entry name" value="VASCULAR CELL ADHESION MOLECULE 1"/>
    <property type="match status" value="1"/>
</dbReference>
<feature type="signal peptide" evidence="1">
    <location>
        <begin position="1"/>
        <end position="17"/>
    </location>
</feature>
<evidence type="ECO:0000256" key="1">
    <source>
        <dbReference type="SAM" id="SignalP"/>
    </source>
</evidence>
<dbReference type="Proteomes" id="UP000472277">
    <property type="component" value="Unassembled WGS sequence"/>
</dbReference>
<dbReference type="GeneTree" id="ENSGT01130000278462"/>
<keyword evidence="3" id="KW-1185">Reference proteome</keyword>
<protein>
    <recommendedName>
        <fullName evidence="4">Immunoglobulin V-set domain-containing protein</fullName>
    </recommendedName>
</protein>
<reference evidence="2" key="2">
    <citation type="submission" date="2025-09" db="UniProtKB">
        <authorList>
            <consortium name="Ensembl"/>
        </authorList>
    </citation>
    <scope>IDENTIFICATION</scope>
</reference>
<organism evidence="2 3">
    <name type="scientific">Salmo trutta</name>
    <name type="common">Brown trout</name>
    <dbReference type="NCBI Taxonomy" id="8032"/>
    <lineage>
        <taxon>Eukaryota</taxon>
        <taxon>Metazoa</taxon>
        <taxon>Chordata</taxon>
        <taxon>Craniata</taxon>
        <taxon>Vertebrata</taxon>
        <taxon>Euteleostomi</taxon>
        <taxon>Actinopterygii</taxon>
        <taxon>Neopterygii</taxon>
        <taxon>Teleostei</taxon>
        <taxon>Protacanthopterygii</taxon>
        <taxon>Salmoniformes</taxon>
        <taxon>Salmonidae</taxon>
        <taxon>Salmoninae</taxon>
        <taxon>Salmo</taxon>
    </lineage>
</organism>
<name>A0A673ZM29_SALTR</name>
<dbReference type="SUPFAM" id="SSF48726">
    <property type="entry name" value="Immunoglobulin"/>
    <property type="match status" value="1"/>
</dbReference>
<evidence type="ECO:0000313" key="3">
    <source>
        <dbReference type="Proteomes" id="UP000472277"/>
    </source>
</evidence>
<proteinExistence type="predicted"/>
<feature type="chain" id="PRO_5025547333" description="Immunoglobulin V-set domain-containing protein" evidence="1">
    <location>
        <begin position="18"/>
        <end position="106"/>
    </location>
</feature>
<dbReference type="Gene3D" id="2.60.40.10">
    <property type="entry name" value="Immunoglobulins"/>
    <property type="match status" value="1"/>
</dbReference>
<evidence type="ECO:0008006" key="4">
    <source>
        <dbReference type="Google" id="ProtNLM"/>
    </source>
</evidence>
<dbReference type="InParanoid" id="A0A673ZM29"/>
<dbReference type="Ensembl" id="ENSSTUT00000049814.1">
    <property type="protein sequence ID" value="ENSSTUP00000047767.1"/>
    <property type="gene ID" value="ENSSTUG00000020070.1"/>
</dbReference>
<dbReference type="AlphaFoldDB" id="A0A673ZM29"/>
<sequence>NTLLLLMLLMMKHLLVTYTTQSICTLKGSSVELTCSYTYPRGHTVTSTFWFTEWGTGVEPEDLVQDPEYAGRLEYHGDKKNDHNLTIRDLRESDSAIYSEHILYLF</sequence>
<evidence type="ECO:0000313" key="2">
    <source>
        <dbReference type="Ensembl" id="ENSSTUP00000047767.1"/>
    </source>
</evidence>
<dbReference type="InterPro" id="IPR013783">
    <property type="entry name" value="Ig-like_fold"/>
</dbReference>
<dbReference type="OMA" id="MMIIMLF"/>
<keyword evidence="1" id="KW-0732">Signal</keyword>
<dbReference type="PANTHER" id="PTHR46013:SF4">
    <property type="entry name" value="B-CELL RECEPTOR CD22-RELATED"/>
    <property type="match status" value="1"/>
</dbReference>
<accession>A0A673ZM29</accession>
<reference evidence="2" key="1">
    <citation type="submission" date="2025-08" db="UniProtKB">
        <authorList>
            <consortium name="Ensembl"/>
        </authorList>
    </citation>
    <scope>IDENTIFICATION</scope>
</reference>
<dbReference type="InterPro" id="IPR036179">
    <property type="entry name" value="Ig-like_dom_sf"/>
</dbReference>